<dbReference type="GO" id="GO:0006526">
    <property type="term" value="P:L-arginine biosynthetic process"/>
    <property type="evidence" value="ECO:0007669"/>
    <property type="project" value="InterPro"/>
</dbReference>
<dbReference type="Proteomes" id="UP000824469">
    <property type="component" value="Unassembled WGS sequence"/>
</dbReference>
<organism evidence="1 2">
    <name type="scientific">Taxus chinensis</name>
    <name type="common">Chinese yew</name>
    <name type="synonym">Taxus wallichiana var. chinensis</name>
    <dbReference type="NCBI Taxonomy" id="29808"/>
    <lineage>
        <taxon>Eukaryota</taxon>
        <taxon>Viridiplantae</taxon>
        <taxon>Streptophyta</taxon>
        <taxon>Embryophyta</taxon>
        <taxon>Tracheophyta</taxon>
        <taxon>Spermatophyta</taxon>
        <taxon>Pinopsida</taxon>
        <taxon>Pinidae</taxon>
        <taxon>Conifers II</taxon>
        <taxon>Cupressales</taxon>
        <taxon>Taxaceae</taxon>
        <taxon>Taxus</taxon>
    </lineage>
</organism>
<sequence>MCLAGFLDLLCRIARVRPSCLHRAYAVLGPRYKFTEVLGQILRLATSIARHYSTRKCQISSSSGFSCLNGRIVKCAAEAHPSSYIPAAPIVLSEGPWEQVLGGVTAAKGFKAVGIYGGLRAVGKKPDLALVTCDVGCCSRR</sequence>
<evidence type="ECO:0000313" key="1">
    <source>
        <dbReference type="EMBL" id="KAH9323981.1"/>
    </source>
</evidence>
<dbReference type="GO" id="GO:0004358">
    <property type="term" value="F:L-glutamate N-acetyltransferase activity, acting on acetyl-L-ornithine as donor"/>
    <property type="evidence" value="ECO:0007669"/>
    <property type="project" value="InterPro"/>
</dbReference>
<comment type="caution">
    <text evidence="1">The sequence shown here is derived from an EMBL/GenBank/DDBJ whole genome shotgun (WGS) entry which is preliminary data.</text>
</comment>
<dbReference type="PANTHER" id="PTHR23100">
    <property type="entry name" value="ARGININE BIOSYNTHESIS BIFUNCTIONAL PROTEIN ARGJ"/>
    <property type="match status" value="1"/>
</dbReference>
<reference evidence="1 2" key="1">
    <citation type="journal article" date="2021" name="Nat. Plants">
        <title>The Taxus genome provides insights into paclitaxel biosynthesis.</title>
        <authorList>
            <person name="Xiong X."/>
            <person name="Gou J."/>
            <person name="Liao Q."/>
            <person name="Li Y."/>
            <person name="Zhou Q."/>
            <person name="Bi G."/>
            <person name="Li C."/>
            <person name="Du R."/>
            <person name="Wang X."/>
            <person name="Sun T."/>
            <person name="Guo L."/>
            <person name="Liang H."/>
            <person name="Lu P."/>
            <person name="Wu Y."/>
            <person name="Zhang Z."/>
            <person name="Ro D.K."/>
            <person name="Shang Y."/>
            <person name="Huang S."/>
            <person name="Yan J."/>
        </authorList>
    </citation>
    <scope>NUCLEOTIDE SEQUENCE [LARGE SCALE GENOMIC DNA]</scope>
    <source>
        <strain evidence="1">Ta-2019</strain>
    </source>
</reference>
<name>A0AA38GKC4_TAXCH</name>
<dbReference type="GO" id="GO:0006592">
    <property type="term" value="P:ornithine biosynthetic process"/>
    <property type="evidence" value="ECO:0007669"/>
    <property type="project" value="TreeGrafter"/>
</dbReference>
<dbReference type="AlphaFoldDB" id="A0AA38GKC4"/>
<keyword evidence="2" id="KW-1185">Reference proteome</keyword>
<dbReference type="GO" id="GO:0004042">
    <property type="term" value="F:L-glutamate N-acetyltransferase activity"/>
    <property type="evidence" value="ECO:0007669"/>
    <property type="project" value="TreeGrafter"/>
</dbReference>
<protein>
    <submittedName>
        <fullName evidence="1">Uncharacterized protein</fullName>
    </submittedName>
</protein>
<gene>
    <name evidence="1" type="ORF">KI387_043922</name>
</gene>
<accession>A0AA38GKC4</accession>
<evidence type="ECO:0000313" key="2">
    <source>
        <dbReference type="Proteomes" id="UP000824469"/>
    </source>
</evidence>
<dbReference type="EMBL" id="JAHRHJ020000003">
    <property type="protein sequence ID" value="KAH9323981.1"/>
    <property type="molecule type" value="Genomic_DNA"/>
</dbReference>
<proteinExistence type="predicted"/>
<dbReference type="PANTHER" id="PTHR23100:SF0">
    <property type="entry name" value="ARGININE BIOSYNTHESIS BIFUNCTIONAL PROTEIN ARGJ, MITOCHONDRIAL"/>
    <property type="match status" value="1"/>
</dbReference>
<dbReference type="InterPro" id="IPR002813">
    <property type="entry name" value="Arg_biosynth_ArgJ"/>
</dbReference>